<feature type="domain" description="Transposase Tc1-like" evidence="1">
    <location>
        <begin position="24"/>
        <end position="93"/>
    </location>
</feature>
<dbReference type="GO" id="GO:0015074">
    <property type="term" value="P:DNA integration"/>
    <property type="evidence" value="ECO:0007669"/>
    <property type="project" value="InterPro"/>
</dbReference>
<organism evidence="2 3">
    <name type="scientific">Trichonephila clavata</name>
    <name type="common">Joro spider</name>
    <name type="synonym">Nephila clavata</name>
    <dbReference type="NCBI Taxonomy" id="2740835"/>
    <lineage>
        <taxon>Eukaryota</taxon>
        <taxon>Metazoa</taxon>
        <taxon>Ecdysozoa</taxon>
        <taxon>Arthropoda</taxon>
        <taxon>Chelicerata</taxon>
        <taxon>Arachnida</taxon>
        <taxon>Araneae</taxon>
        <taxon>Araneomorphae</taxon>
        <taxon>Entelegynae</taxon>
        <taxon>Araneoidea</taxon>
        <taxon>Nephilidae</taxon>
        <taxon>Trichonephila</taxon>
    </lineage>
</organism>
<gene>
    <name evidence="2" type="primary">AVEN_37441_1</name>
    <name evidence="2" type="ORF">TNCT_326711</name>
</gene>
<evidence type="ECO:0000313" key="3">
    <source>
        <dbReference type="Proteomes" id="UP000887116"/>
    </source>
</evidence>
<keyword evidence="3" id="KW-1185">Reference proteome</keyword>
<dbReference type="Pfam" id="PF01498">
    <property type="entry name" value="HTH_Tnp_Tc3_2"/>
    <property type="match status" value="1"/>
</dbReference>
<comment type="caution">
    <text evidence="2">The sequence shown here is derived from an EMBL/GenBank/DDBJ whole genome shotgun (WGS) entry which is preliminary data.</text>
</comment>
<dbReference type="OrthoDB" id="6434971at2759"/>
<dbReference type="InterPro" id="IPR002492">
    <property type="entry name" value="Transposase_Tc1-like"/>
</dbReference>
<dbReference type="EMBL" id="BMAO01007463">
    <property type="protein sequence ID" value="GFR16159.1"/>
    <property type="molecule type" value="Genomic_DNA"/>
</dbReference>
<evidence type="ECO:0000313" key="2">
    <source>
        <dbReference type="EMBL" id="GFR16159.1"/>
    </source>
</evidence>
<dbReference type="GO" id="GO:0003677">
    <property type="term" value="F:DNA binding"/>
    <property type="evidence" value="ECO:0007669"/>
    <property type="project" value="InterPro"/>
</dbReference>
<reference evidence="2" key="1">
    <citation type="submission" date="2020-07" db="EMBL/GenBank/DDBJ databases">
        <title>Multicomponent nature underlies the extraordinary mechanical properties of spider dragline silk.</title>
        <authorList>
            <person name="Kono N."/>
            <person name="Nakamura H."/>
            <person name="Mori M."/>
            <person name="Yoshida Y."/>
            <person name="Ohtoshi R."/>
            <person name="Malay A.D."/>
            <person name="Moran D.A.P."/>
            <person name="Tomita M."/>
            <person name="Numata K."/>
            <person name="Arakawa K."/>
        </authorList>
    </citation>
    <scope>NUCLEOTIDE SEQUENCE</scope>
</reference>
<dbReference type="GO" id="GO:0006313">
    <property type="term" value="P:DNA transposition"/>
    <property type="evidence" value="ECO:0007669"/>
    <property type="project" value="InterPro"/>
</dbReference>
<protein>
    <submittedName>
        <fullName evidence="2">HTH_Tnp_Tc3_2 domain-containing protein</fullName>
    </submittedName>
</protein>
<sequence>MDGLIENKCGIGRISIQSDTAKMKILKEIKMDPKVSAVKLAAETSQIIGKSVSTEIMRNLIRQVGYKSKVVKKKPFMNLQNQKKCLEFAKTHQLKTDTFWKKVVILLSSLNIPFLTVSPYGESPIHTAMHPEKCTSYS</sequence>
<name>A0A8X6I659_TRICU</name>
<proteinExistence type="predicted"/>
<dbReference type="Proteomes" id="UP000887116">
    <property type="component" value="Unassembled WGS sequence"/>
</dbReference>
<evidence type="ECO:0000259" key="1">
    <source>
        <dbReference type="Pfam" id="PF01498"/>
    </source>
</evidence>
<dbReference type="AlphaFoldDB" id="A0A8X6I659"/>
<accession>A0A8X6I659</accession>